<organism evidence="1 2">
    <name type="scientific">Saccharibacillus endophyticus</name>
    <dbReference type="NCBI Taxonomy" id="2060666"/>
    <lineage>
        <taxon>Bacteria</taxon>
        <taxon>Bacillati</taxon>
        <taxon>Bacillota</taxon>
        <taxon>Bacilli</taxon>
        <taxon>Bacillales</taxon>
        <taxon>Paenibacillaceae</taxon>
        <taxon>Saccharibacillus</taxon>
    </lineage>
</organism>
<dbReference type="Proteomes" id="UP000605427">
    <property type="component" value="Unassembled WGS sequence"/>
</dbReference>
<comment type="caution">
    <text evidence="1">The sequence shown here is derived from an EMBL/GenBank/DDBJ whole genome shotgun (WGS) entry which is preliminary data.</text>
</comment>
<gene>
    <name evidence="1" type="ORF">GCM10007362_07590</name>
</gene>
<protein>
    <submittedName>
        <fullName evidence="1">Uncharacterized protein</fullName>
    </submittedName>
</protein>
<proteinExistence type="predicted"/>
<keyword evidence="2" id="KW-1185">Reference proteome</keyword>
<sequence length="82" mass="9530">MEVVKTIFEECRQIEQEGILEIELSGKSGQRIRFVPADDYRIEISLITENKQHEEKSVALPNLNLISKYFVHKKARSIKDQA</sequence>
<evidence type="ECO:0000313" key="2">
    <source>
        <dbReference type="Proteomes" id="UP000605427"/>
    </source>
</evidence>
<evidence type="ECO:0000313" key="1">
    <source>
        <dbReference type="EMBL" id="GGH70958.1"/>
    </source>
</evidence>
<dbReference type="EMBL" id="BMDD01000001">
    <property type="protein sequence ID" value="GGH70958.1"/>
    <property type="molecule type" value="Genomic_DNA"/>
</dbReference>
<name>A0ABQ1ZPH3_9BACL</name>
<accession>A0ABQ1ZPH3</accession>
<reference evidence="2" key="1">
    <citation type="journal article" date="2019" name="Int. J. Syst. Evol. Microbiol.">
        <title>The Global Catalogue of Microorganisms (GCM) 10K type strain sequencing project: providing services to taxonomists for standard genome sequencing and annotation.</title>
        <authorList>
            <consortium name="The Broad Institute Genomics Platform"/>
            <consortium name="The Broad Institute Genome Sequencing Center for Infectious Disease"/>
            <person name="Wu L."/>
            <person name="Ma J."/>
        </authorList>
    </citation>
    <scope>NUCLEOTIDE SEQUENCE [LARGE SCALE GENOMIC DNA]</scope>
    <source>
        <strain evidence="2">CCM 8702</strain>
    </source>
</reference>
<dbReference type="RefSeq" id="WP_172239256.1">
    <property type="nucleotide sequence ID" value="NZ_BMDD01000001.1"/>
</dbReference>